<accession>A0A7K0FZV5</accession>
<evidence type="ECO:0000313" key="1">
    <source>
        <dbReference type="EMBL" id="MRX77133.1"/>
    </source>
</evidence>
<organism evidence="1 2">
    <name type="scientific">Pedobacter petrophilus</name>
    <dbReference type="NCBI Taxonomy" id="1908241"/>
    <lineage>
        <taxon>Bacteria</taxon>
        <taxon>Pseudomonadati</taxon>
        <taxon>Bacteroidota</taxon>
        <taxon>Sphingobacteriia</taxon>
        <taxon>Sphingobacteriales</taxon>
        <taxon>Sphingobacteriaceae</taxon>
        <taxon>Pedobacter</taxon>
    </lineage>
</organism>
<sequence>MKIFLFDPEYDYELEDYEANLEEAIEAFYDLPDVEGAFFGIFDHNNRFVQFAWNAQDEWLIDIPSDSFETTGKAFQLYGSYDKCIKIINTLFDDTTVSQLQVQIENKTLFKDTDEPLLNPDGFLTQDKPKENKNRWNLLDDSED</sequence>
<keyword evidence="2" id="KW-1185">Reference proteome</keyword>
<gene>
    <name evidence="1" type="ORF">GJU39_13655</name>
</gene>
<proteinExistence type="predicted"/>
<name>A0A7K0FZV5_9SPHI</name>
<dbReference type="Proteomes" id="UP000487757">
    <property type="component" value="Unassembled WGS sequence"/>
</dbReference>
<reference evidence="1 2" key="1">
    <citation type="submission" date="2019-11" db="EMBL/GenBank/DDBJ databases">
        <title>Pedobacter petrophilus genome.</title>
        <authorList>
            <person name="Feldbauer M.J."/>
            <person name="Newman J.D."/>
        </authorList>
    </citation>
    <scope>NUCLEOTIDE SEQUENCE [LARGE SCALE GENOMIC DNA]</scope>
    <source>
        <strain evidence="1 2">LMG 29686</strain>
    </source>
</reference>
<dbReference type="RefSeq" id="WP_154281372.1">
    <property type="nucleotide sequence ID" value="NZ_JBHUJQ010000001.1"/>
</dbReference>
<evidence type="ECO:0000313" key="2">
    <source>
        <dbReference type="Proteomes" id="UP000487757"/>
    </source>
</evidence>
<dbReference type="AlphaFoldDB" id="A0A7K0FZV5"/>
<comment type="caution">
    <text evidence="1">The sequence shown here is derived from an EMBL/GenBank/DDBJ whole genome shotgun (WGS) entry which is preliminary data.</text>
</comment>
<dbReference type="EMBL" id="WKKH01000020">
    <property type="protein sequence ID" value="MRX77133.1"/>
    <property type="molecule type" value="Genomic_DNA"/>
</dbReference>
<protein>
    <submittedName>
        <fullName evidence="1">Uncharacterized protein</fullName>
    </submittedName>
</protein>
<dbReference type="OrthoDB" id="1269952at2"/>